<evidence type="ECO:0000313" key="2">
    <source>
        <dbReference type="Proteomes" id="UP001162992"/>
    </source>
</evidence>
<gene>
    <name evidence="1" type="ORF">O6H91_06G061200</name>
</gene>
<sequence>MIECNLGLNLGLSLVSNTYESKRESEAENDQLHSPVKLDLIRSRSIAQLSGKQSISFSLLTSPKQLLSGASFEDGSANFDNGSSTSSHSFSQSMVHGDANVCAPACNIGLSTRSLQKNRINKCNSAKISCREKNIPSTTNSNGTSKDVEKRSPRKKLRLSKRQSDILEESFKQHSTINLNQKNALAKEVNLKARQIEVWFQNRRARTKSKQTEVNCEILKCCRDRLRQENKILRQEIQNLKALAAAPPCEIPHNFQRPLPEKPISICTFCKRFLTVDC</sequence>
<accession>A0ACC2DEH3</accession>
<comment type="caution">
    <text evidence="1">The sequence shown here is derived from an EMBL/GenBank/DDBJ whole genome shotgun (WGS) entry which is preliminary data.</text>
</comment>
<evidence type="ECO:0000313" key="1">
    <source>
        <dbReference type="EMBL" id="KAJ7552593.1"/>
    </source>
</evidence>
<proteinExistence type="predicted"/>
<name>A0ACC2DEH3_DIPCM</name>
<dbReference type="EMBL" id="CM055097">
    <property type="protein sequence ID" value="KAJ7552593.1"/>
    <property type="molecule type" value="Genomic_DNA"/>
</dbReference>
<organism evidence="1 2">
    <name type="scientific">Diphasiastrum complanatum</name>
    <name type="common">Issler's clubmoss</name>
    <name type="synonym">Lycopodium complanatum</name>
    <dbReference type="NCBI Taxonomy" id="34168"/>
    <lineage>
        <taxon>Eukaryota</taxon>
        <taxon>Viridiplantae</taxon>
        <taxon>Streptophyta</taxon>
        <taxon>Embryophyta</taxon>
        <taxon>Tracheophyta</taxon>
        <taxon>Lycopodiopsida</taxon>
        <taxon>Lycopodiales</taxon>
        <taxon>Lycopodiaceae</taxon>
        <taxon>Lycopodioideae</taxon>
        <taxon>Diphasiastrum</taxon>
    </lineage>
</organism>
<dbReference type="Proteomes" id="UP001162992">
    <property type="component" value="Chromosome 6"/>
</dbReference>
<keyword evidence="2" id="KW-1185">Reference proteome</keyword>
<protein>
    <submittedName>
        <fullName evidence="1">Uncharacterized protein</fullName>
    </submittedName>
</protein>
<reference evidence="2" key="1">
    <citation type="journal article" date="2024" name="Proc. Natl. Acad. Sci. U.S.A.">
        <title>Extraordinary preservation of gene collinearity over three hundred million years revealed in homosporous lycophytes.</title>
        <authorList>
            <person name="Li C."/>
            <person name="Wickell D."/>
            <person name="Kuo L.Y."/>
            <person name="Chen X."/>
            <person name="Nie B."/>
            <person name="Liao X."/>
            <person name="Peng D."/>
            <person name="Ji J."/>
            <person name="Jenkins J."/>
            <person name="Williams M."/>
            <person name="Shu S."/>
            <person name="Plott C."/>
            <person name="Barry K."/>
            <person name="Rajasekar S."/>
            <person name="Grimwood J."/>
            <person name="Han X."/>
            <person name="Sun S."/>
            <person name="Hou Z."/>
            <person name="He W."/>
            <person name="Dai G."/>
            <person name="Sun C."/>
            <person name="Schmutz J."/>
            <person name="Leebens-Mack J.H."/>
            <person name="Li F.W."/>
            <person name="Wang L."/>
        </authorList>
    </citation>
    <scope>NUCLEOTIDE SEQUENCE [LARGE SCALE GENOMIC DNA]</scope>
    <source>
        <strain evidence="2">cv. PW_Plant_1</strain>
    </source>
</reference>